<comment type="subcellular location">
    <subcellularLocation>
        <location evidence="1">Cell membrane</location>
        <topology evidence="1">Multi-pass membrane protein</topology>
    </subcellularLocation>
</comment>
<evidence type="ECO:0000256" key="5">
    <source>
        <dbReference type="ARBA" id="ARBA00022692"/>
    </source>
</evidence>
<evidence type="ECO:0000313" key="12">
    <source>
        <dbReference type="Proteomes" id="UP000094472"/>
    </source>
</evidence>
<gene>
    <name evidence="11" type="ORF">AUC69_14770</name>
</gene>
<proteinExistence type="predicted"/>
<evidence type="ECO:0000256" key="8">
    <source>
        <dbReference type="SAM" id="MobiDB-lite"/>
    </source>
</evidence>
<dbReference type="STRING" id="1774969.AUC69_14770"/>
<dbReference type="RefSeq" id="WP_069442349.1">
    <property type="nucleotide sequence ID" value="NZ_LPWF01000029.1"/>
</dbReference>
<keyword evidence="2" id="KW-1003">Cell membrane</keyword>
<dbReference type="EMBL" id="LPWF01000029">
    <property type="protein sequence ID" value="ODR96418.1"/>
    <property type="molecule type" value="Genomic_DNA"/>
</dbReference>
<dbReference type="InterPro" id="IPR050297">
    <property type="entry name" value="LipidA_mod_glycosyltrf_83"/>
</dbReference>
<name>A0A1E3VSB2_9HYPH</name>
<evidence type="ECO:0000256" key="3">
    <source>
        <dbReference type="ARBA" id="ARBA00022676"/>
    </source>
</evidence>
<dbReference type="OrthoDB" id="8430752at2"/>
<feature type="domain" description="Glycosyltransferase RgtA/B/C/D-like" evidence="10">
    <location>
        <begin position="59"/>
        <end position="220"/>
    </location>
</feature>
<feature type="compositionally biased region" description="Basic residues" evidence="8">
    <location>
        <begin position="465"/>
        <end position="488"/>
    </location>
</feature>
<keyword evidence="6 9" id="KW-1133">Transmembrane helix</keyword>
<dbReference type="PANTHER" id="PTHR33908">
    <property type="entry name" value="MANNOSYLTRANSFERASE YKCB-RELATED"/>
    <property type="match status" value="1"/>
</dbReference>
<evidence type="ECO:0000256" key="6">
    <source>
        <dbReference type="ARBA" id="ARBA00022989"/>
    </source>
</evidence>
<keyword evidence="7 9" id="KW-0472">Membrane</keyword>
<dbReference type="GO" id="GO:0005886">
    <property type="term" value="C:plasma membrane"/>
    <property type="evidence" value="ECO:0007669"/>
    <property type="project" value="UniProtKB-SubCell"/>
</dbReference>
<feature type="transmembrane region" description="Helical" evidence="9">
    <location>
        <begin position="78"/>
        <end position="100"/>
    </location>
</feature>
<evidence type="ECO:0000259" key="10">
    <source>
        <dbReference type="Pfam" id="PF13231"/>
    </source>
</evidence>
<evidence type="ECO:0000256" key="9">
    <source>
        <dbReference type="SAM" id="Phobius"/>
    </source>
</evidence>
<protein>
    <recommendedName>
        <fullName evidence="10">Glycosyltransferase RgtA/B/C/D-like domain-containing protein</fullName>
    </recommendedName>
</protein>
<feature type="transmembrane region" description="Helical" evidence="9">
    <location>
        <begin position="107"/>
        <end position="125"/>
    </location>
</feature>
<evidence type="ECO:0000313" key="11">
    <source>
        <dbReference type="EMBL" id="ODR96418.1"/>
    </source>
</evidence>
<feature type="transmembrane region" description="Helical" evidence="9">
    <location>
        <begin position="12"/>
        <end position="33"/>
    </location>
</feature>
<feature type="region of interest" description="Disordered" evidence="8">
    <location>
        <begin position="456"/>
        <end position="520"/>
    </location>
</feature>
<evidence type="ECO:0000256" key="7">
    <source>
        <dbReference type="ARBA" id="ARBA00023136"/>
    </source>
</evidence>
<keyword evidence="4" id="KW-0808">Transferase</keyword>
<dbReference type="GO" id="GO:0016763">
    <property type="term" value="F:pentosyltransferase activity"/>
    <property type="evidence" value="ECO:0007669"/>
    <property type="project" value="TreeGrafter"/>
</dbReference>
<evidence type="ECO:0000256" key="2">
    <source>
        <dbReference type="ARBA" id="ARBA00022475"/>
    </source>
</evidence>
<evidence type="ECO:0000256" key="4">
    <source>
        <dbReference type="ARBA" id="ARBA00022679"/>
    </source>
</evidence>
<feature type="transmembrane region" description="Helical" evidence="9">
    <location>
        <begin position="359"/>
        <end position="377"/>
    </location>
</feature>
<feature type="transmembrane region" description="Helical" evidence="9">
    <location>
        <begin position="303"/>
        <end position="324"/>
    </location>
</feature>
<reference evidence="11 12" key="1">
    <citation type="journal article" date="2016" name="Environ. Microbiol.">
        <title>New Methyloceanibacter diversity from North Sea sediments includes methanotroph containing solely the soluble methane monooxygenase.</title>
        <authorList>
            <person name="Vekeman B."/>
            <person name="Kerckhof F.M."/>
            <person name="Cremers G."/>
            <person name="de Vos P."/>
            <person name="Vandamme P."/>
            <person name="Boon N."/>
            <person name="Op den Camp H.J."/>
            <person name="Heylen K."/>
        </authorList>
    </citation>
    <scope>NUCLEOTIDE SEQUENCE [LARGE SCALE GENOMIC DNA]</scope>
    <source>
        <strain evidence="11 12">R-67175</strain>
    </source>
</reference>
<organism evidence="11 12">
    <name type="scientific">Methyloceanibacter superfactus</name>
    <dbReference type="NCBI Taxonomy" id="1774969"/>
    <lineage>
        <taxon>Bacteria</taxon>
        <taxon>Pseudomonadati</taxon>
        <taxon>Pseudomonadota</taxon>
        <taxon>Alphaproteobacteria</taxon>
        <taxon>Hyphomicrobiales</taxon>
        <taxon>Hyphomicrobiaceae</taxon>
        <taxon>Methyloceanibacter</taxon>
    </lineage>
</organism>
<accession>A0A1E3VSB2</accession>
<dbReference type="Pfam" id="PF13231">
    <property type="entry name" value="PMT_2"/>
    <property type="match status" value="1"/>
</dbReference>
<dbReference type="InterPro" id="IPR038731">
    <property type="entry name" value="RgtA/B/C-like"/>
</dbReference>
<keyword evidence="12" id="KW-1185">Reference proteome</keyword>
<keyword evidence="3" id="KW-0328">Glycosyltransferase</keyword>
<sequence length="574" mass="64102">MSVQAQGRSFGLWAVILIGAVYGLVFGGMRLALSDNLTLDDAMANVLAQTLSLGYVERQPPLYEWVLWSVQQLTGPNLLSFLLIKYALLSATFAFLYLAATRIFSDWHWQVVAGVTPLLLFQFGWNLHEGVTHTMMLSCMVAASFWSFMRLVERGGARDYLLFGLFIGLGLLSKYNFVGFLVILLICALLQPALRARLLDWRMLLSLAMAAVVTAPFTYWLIKGQRDLVAVFDDAVAPRASEWLKARAIGFVGALYAPFGFLLPLIAILLVGFPRMVPQGWAALKQSVRPRDWPGSTPDWPLLLLHMTIGGFVFLILGALLTGATHYLERYMHPFFLLTPLWLLVLVERTGNAERKVKVLAGLILVLTVLVAPLRAYDLMNSMGPGCGKCRMAIPYDGLGEALRAGGFRSGTVIATNRDDAGNLRRLFPMRASSVCAIRTTRLRFAPWIARRQVPWSGAPPRVKNPQKARRRNSPRWGRASRVHRKRSACPGRPSARPRPTGTGPGASPSRRRPAPRRNSFFRRPADNVFAWLPAHDSEWSRESFKTPILINTPRKRVQCKPILPCILPLVILH</sequence>
<keyword evidence="5 9" id="KW-0812">Transmembrane</keyword>
<comment type="caution">
    <text evidence="11">The sequence shown here is derived from an EMBL/GenBank/DDBJ whole genome shotgun (WGS) entry which is preliminary data.</text>
</comment>
<feature type="transmembrane region" description="Helical" evidence="9">
    <location>
        <begin position="131"/>
        <end position="148"/>
    </location>
</feature>
<feature type="transmembrane region" description="Helical" evidence="9">
    <location>
        <begin position="248"/>
        <end position="273"/>
    </location>
</feature>
<dbReference type="GO" id="GO:0009103">
    <property type="term" value="P:lipopolysaccharide biosynthetic process"/>
    <property type="evidence" value="ECO:0007669"/>
    <property type="project" value="UniProtKB-ARBA"/>
</dbReference>
<feature type="transmembrane region" description="Helical" evidence="9">
    <location>
        <begin position="203"/>
        <end position="222"/>
    </location>
</feature>
<dbReference type="Proteomes" id="UP000094472">
    <property type="component" value="Unassembled WGS sequence"/>
</dbReference>
<dbReference type="AlphaFoldDB" id="A0A1E3VSB2"/>
<feature type="transmembrane region" description="Helical" evidence="9">
    <location>
        <begin position="160"/>
        <end position="191"/>
    </location>
</feature>
<dbReference type="PANTHER" id="PTHR33908:SF11">
    <property type="entry name" value="MEMBRANE PROTEIN"/>
    <property type="match status" value="1"/>
</dbReference>
<evidence type="ECO:0000256" key="1">
    <source>
        <dbReference type="ARBA" id="ARBA00004651"/>
    </source>
</evidence>